<keyword evidence="1" id="KW-0812">Transmembrane</keyword>
<gene>
    <name evidence="2" type="ORF">SeLEV6574_g00107</name>
</gene>
<keyword evidence="1" id="KW-1133">Transmembrane helix</keyword>
<feature type="transmembrane region" description="Helical" evidence="1">
    <location>
        <begin position="21"/>
        <end position="42"/>
    </location>
</feature>
<organism evidence="2 3">
    <name type="scientific">Synchytrium endobioticum</name>
    <dbReference type="NCBI Taxonomy" id="286115"/>
    <lineage>
        <taxon>Eukaryota</taxon>
        <taxon>Fungi</taxon>
        <taxon>Fungi incertae sedis</taxon>
        <taxon>Chytridiomycota</taxon>
        <taxon>Chytridiomycota incertae sedis</taxon>
        <taxon>Chytridiomycetes</taxon>
        <taxon>Synchytriales</taxon>
        <taxon>Synchytriaceae</taxon>
        <taxon>Synchytrium</taxon>
    </lineage>
</organism>
<proteinExistence type="predicted"/>
<dbReference type="Proteomes" id="UP000320475">
    <property type="component" value="Unassembled WGS sequence"/>
</dbReference>
<keyword evidence="1" id="KW-0472">Membrane</keyword>
<evidence type="ECO:0000256" key="1">
    <source>
        <dbReference type="SAM" id="Phobius"/>
    </source>
</evidence>
<name>A0A507DJG2_9FUNG</name>
<dbReference type="EMBL" id="QEAM01000002">
    <property type="protein sequence ID" value="TPX51753.1"/>
    <property type="molecule type" value="Genomic_DNA"/>
</dbReference>
<protein>
    <submittedName>
        <fullName evidence="2">Uncharacterized protein</fullName>
    </submittedName>
</protein>
<evidence type="ECO:0000313" key="3">
    <source>
        <dbReference type="Proteomes" id="UP000320475"/>
    </source>
</evidence>
<comment type="caution">
    <text evidence="2">The sequence shown here is derived from an EMBL/GenBank/DDBJ whole genome shotgun (WGS) entry which is preliminary data.</text>
</comment>
<sequence length="80" mass="9001">MSPRELRAEWPIHSVDNNIRLFRLQLISIFIPFSLRIVPYIAVGTLTSLEGVCTYPDCASDSSSKTCFLSVVILTNSIPW</sequence>
<dbReference type="AlphaFoldDB" id="A0A507DJG2"/>
<reference evidence="2 3" key="1">
    <citation type="journal article" date="2019" name="Sci. Rep.">
        <title>Comparative genomics of chytrid fungi reveal insights into the obligate biotrophic and pathogenic lifestyle of Synchytrium endobioticum.</title>
        <authorList>
            <person name="van de Vossenberg B.T.L.H."/>
            <person name="Warris S."/>
            <person name="Nguyen H.D.T."/>
            <person name="van Gent-Pelzer M.P.E."/>
            <person name="Joly D.L."/>
            <person name="van de Geest H.C."/>
            <person name="Bonants P.J.M."/>
            <person name="Smith D.S."/>
            <person name="Levesque C.A."/>
            <person name="van der Lee T.A.J."/>
        </authorList>
    </citation>
    <scope>NUCLEOTIDE SEQUENCE [LARGE SCALE GENOMIC DNA]</scope>
    <source>
        <strain evidence="2 3">LEV6574</strain>
    </source>
</reference>
<accession>A0A507DJG2</accession>
<evidence type="ECO:0000313" key="2">
    <source>
        <dbReference type="EMBL" id="TPX51753.1"/>
    </source>
</evidence>